<dbReference type="PANTHER" id="PTHR43301">
    <property type="entry name" value="ARABINAN ENDO-1,5-ALPHA-L-ARABINOSIDASE"/>
    <property type="match status" value="1"/>
</dbReference>
<keyword evidence="1" id="KW-0812">Transmembrane</keyword>
<dbReference type="EMBL" id="LT629690">
    <property type="protein sequence ID" value="SDE88215.1"/>
    <property type="molecule type" value="Genomic_DNA"/>
</dbReference>
<protein>
    <submittedName>
        <fullName evidence="2">Glycosyl hydrolases family 43</fullName>
    </submittedName>
</protein>
<dbReference type="InterPro" id="IPR050727">
    <property type="entry name" value="GH43_arabinanases"/>
</dbReference>
<accession>A0A1G7GJD5</accession>
<dbReference type="PANTHER" id="PTHR43301:SF3">
    <property type="entry name" value="ARABINAN ENDO-1,5-ALPHA-L-ARABINOSIDASE A-RELATED"/>
    <property type="match status" value="1"/>
</dbReference>
<dbReference type="AlphaFoldDB" id="A0A1G7GJD5"/>
<dbReference type="RefSeq" id="WP_156784998.1">
    <property type="nucleotide sequence ID" value="NZ_LT629690.1"/>
</dbReference>
<evidence type="ECO:0000313" key="3">
    <source>
        <dbReference type="Proteomes" id="UP000182427"/>
    </source>
</evidence>
<keyword evidence="2" id="KW-0378">Hydrolase</keyword>
<dbReference type="Proteomes" id="UP000182427">
    <property type="component" value="Chromosome I"/>
</dbReference>
<dbReference type="InterPro" id="IPR023296">
    <property type="entry name" value="Glyco_hydro_beta-prop_sf"/>
</dbReference>
<keyword evidence="3" id="KW-1185">Reference proteome</keyword>
<dbReference type="SUPFAM" id="SSF75005">
    <property type="entry name" value="Arabinanase/levansucrase/invertase"/>
    <property type="match status" value="1"/>
</dbReference>
<dbReference type="CDD" id="cd08994">
    <property type="entry name" value="GH43_62_32_68_117_130-like"/>
    <property type="match status" value="1"/>
</dbReference>
<name>A0A1G7GJD5_9BACT</name>
<evidence type="ECO:0000256" key="1">
    <source>
        <dbReference type="SAM" id="Phobius"/>
    </source>
</evidence>
<sequence>MVNRSTSYVRRVLRRFQVPVGVVFLLLVLWSLPLAGQRASSRMDELDLAAAMQPVPSTAVFRDPGYFVWCGTMVRGEDGKYHLYYSRWKVSTGFESWVTASEVAHAVGASPTGPFAFHDVALPPRGPHLWDGMVTHNPTVQKFGKKYYLYYTGNTGDGVILPTLNWTHRNHNRVGVAVADNPNGPWQRFDHPLIDVSADASAPDSLSISNPSLTQGKDGTFYLLYKAVGQQKPLPFGGPVVHLMATSKSPTGPFQKDLTPMFTIAGNNFPFEDPYFWFDRQRNRYFVIMKDNKGAVSGTGRSSLVLYQSVDAKDWKAAKHLLVSDLVLHWKDRPAQTVARMERPQIFFDTRGIAQVLLVAIYEDSKTTYNVRIPLDTQQ</sequence>
<feature type="transmembrane region" description="Helical" evidence="1">
    <location>
        <begin position="12"/>
        <end position="32"/>
    </location>
</feature>
<dbReference type="OrthoDB" id="9794572at2"/>
<reference evidence="2 3" key="1">
    <citation type="submission" date="2016-10" db="EMBL/GenBank/DDBJ databases">
        <authorList>
            <person name="de Groot N.N."/>
        </authorList>
    </citation>
    <scope>NUCLEOTIDE SEQUENCE [LARGE SCALE GENOMIC DNA]</scope>
    <source>
        <strain evidence="2 3">GAS232</strain>
    </source>
</reference>
<proteinExistence type="predicted"/>
<keyword evidence="1" id="KW-1133">Transmembrane helix</keyword>
<gene>
    <name evidence="2" type="ORF">SAMN05444167_0717</name>
</gene>
<organism evidence="2 3">
    <name type="scientific">Terriglobus roseus</name>
    <dbReference type="NCBI Taxonomy" id="392734"/>
    <lineage>
        <taxon>Bacteria</taxon>
        <taxon>Pseudomonadati</taxon>
        <taxon>Acidobacteriota</taxon>
        <taxon>Terriglobia</taxon>
        <taxon>Terriglobales</taxon>
        <taxon>Acidobacteriaceae</taxon>
        <taxon>Terriglobus</taxon>
    </lineage>
</organism>
<dbReference type="Gene3D" id="2.115.10.20">
    <property type="entry name" value="Glycosyl hydrolase domain, family 43"/>
    <property type="match status" value="1"/>
</dbReference>
<evidence type="ECO:0000313" key="2">
    <source>
        <dbReference type="EMBL" id="SDE88215.1"/>
    </source>
</evidence>
<dbReference type="GO" id="GO:0016787">
    <property type="term" value="F:hydrolase activity"/>
    <property type="evidence" value="ECO:0007669"/>
    <property type="project" value="UniProtKB-KW"/>
</dbReference>
<keyword evidence="1" id="KW-0472">Membrane</keyword>